<comment type="caution">
    <text evidence="1">The sequence shown here is derived from an EMBL/GenBank/DDBJ whole genome shotgun (WGS) entry which is preliminary data.</text>
</comment>
<dbReference type="InterPro" id="IPR019587">
    <property type="entry name" value="Polyketide_cyclase/dehydratase"/>
</dbReference>
<dbReference type="RefSeq" id="WP_190184427.1">
    <property type="nucleotide sequence ID" value="NZ_BMVP01000004.1"/>
</dbReference>
<sequence>MAVQHRLVHRPPAWVWDVLRDGSRYADWVVGTKESWEAGGHWPMEGATIGYKVKVGPLTYEGRTVVRICEPPERLELEAMAGKGGSARIAIEIKPWGKDTLVIIDEHPLRGRNGSFHNAAIDVLVQLRHRSMLGRLARAVESKGARPDGDS</sequence>
<keyword evidence="2" id="KW-1185">Reference proteome</keyword>
<accession>A0ABQ3ES33</accession>
<organism evidence="1 2">
    <name type="scientific">Streptomyces cirratus</name>
    <dbReference type="NCBI Taxonomy" id="68187"/>
    <lineage>
        <taxon>Bacteria</taxon>
        <taxon>Bacillati</taxon>
        <taxon>Actinomycetota</taxon>
        <taxon>Actinomycetes</taxon>
        <taxon>Kitasatosporales</taxon>
        <taxon>Streptomycetaceae</taxon>
        <taxon>Streptomyces</taxon>
    </lineage>
</organism>
<protein>
    <submittedName>
        <fullName evidence="1">Polyketide cyclase</fullName>
    </submittedName>
</protein>
<dbReference type="EMBL" id="BMVP01000004">
    <property type="protein sequence ID" value="GHB56302.1"/>
    <property type="molecule type" value="Genomic_DNA"/>
</dbReference>
<evidence type="ECO:0000313" key="2">
    <source>
        <dbReference type="Proteomes" id="UP000642673"/>
    </source>
</evidence>
<evidence type="ECO:0000313" key="1">
    <source>
        <dbReference type="EMBL" id="GHB56302.1"/>
    </source>
</evidence>
<reference evidence="2" key="1">
    <citation type="journal article" date="2019" name="Int. J. Syst. Evol. Microbiol.">
        <title>The Global Catalogue of Microorganisms (GCM) 10K type strain sequencing project: providing services to taxonomists for standard genome sequencing and annotation.</title>
        <authorList>
            <consortium name="The Broad Institute Genomics Platform"/>
            <consortium name="The Broad Institute Genome Sequencing Center for Infectious Disease"/>
            <person name="Wu L."/>
            <person name="Ma J."/>
        </authorList>
    </citation>
    <scope>NUCLEOTIDE SEQUENCE [LARGE SCALE GENOMIC DNA]</scope>
    <source>
        <strain evidence="2">JCM 4738</strain>
    </source>
</reference>
<dbReference type="Pfam" id="PF10604">
    <property type="entry name" value="Polyketide_cyc2"/>
    <property type="match status" value="1"/>
</dbReference>
<dbReference type="InterPro" id="IPR023393">
    <property type="entry name" value="START-like_dom_sf"/>
</dbReference>
<dbReference type="Proteomes" id="UP000642673">
    <property type="component" value="Unassembled WGS sequence"/>
</dbReference>
<dbReference type="SUPFAM" id="SSF55961">
    <property type="entry name" value="Bet v1-like"/>
    <property type="match status" value="1"/>
</dbReference>
<name>A0ABQ3ES33_9ACTN</name>
<dbReference type="Gene3D" id="3.30.530.20">
    <property type="match status" value="1"/>
</dbReference>
<proteinExistence type="predicted"/>
<gene>
    <name evidence="1" type="ORF">GCM10010347_27960</name>
</gene>
<dbReference type="CDD" id="cd07812">
    <property type="entry name" value="SRPBCC"/>
    <property type="match status" value="1"/>
</dbReference>